<evidence type="ECO:0000256" key="1">
    <source>
        <dbReference type="ARBA" id="ARBA00006484"/>
    </source>
</evidence>
<dbReference type="EMBL" id="LMTZ01000099">
    <property type="protein sequence ID" value="KST66181.1"/>
    <property type="molecule type" value="Genomic_DNA"/>
</dbReference>
<dbReference type="PANTHER" id="PTHR48107">
    <property type="entry name" value="NADPH-DEPENDENT ALDEHYDE REDUCTASE-LIKE PROTEIN, CHLOROPLASTIC-RELATED"/>
    <property type="match status" value="1"/>
</dbReference>
<dbReference type="RefSeq" id="WP_027842927.1">
    <property type="nucleotide sequence ID" value="NZ_LMTZ01000099.1"/>
</dbReference>
<dbReference type="AlphaFoldDB" id="A0A0V7ZNA8"/>
<dbReference type="CDD" id="cd05362">
    <property type="entry name" value="THN_reductase-like_SDR_c"/>
    <property type="match status" value="1"/>
</dbReference>
<dbReference type="InterPro" id="IPR002347">
    <property type="entry name" value="SDR_fam"/>
</dbReference>
<keyword evidence="5" id="KW-1185">Reference proteome</keyword>
<comment type="similarity">
    <text evidence="1">Belongs to the short-chain dehydrogenases/reductases (SDR) family.</text>
</comment>
<dbReference type="PRINTS" id="PR00080">
    <property type="entry name" value="SDRFAMILY"/>
</dbReference>
<protein>
    <submittedName>
        <fullName evidence="4">3-ketoacyl-ACP reductase</fullName>
    </submittedName>
</protein>
<keyword evidence="2" id="KW-0560">Oxidoreductase</keyword>
<dbReference type="NCBIfam" id="NF005559">
    <property type="entry name" value="PRK07231.1"/>
    <property type="match status" value="1"/>
</dbReference>
<reference evidence="4 5" key="1">
    <citation type="journal article" date="2015" name="Genome Announc.">
        <title>Draft Genome of the Euendolithic (true boring) Cyanobacterium Mastigocoleus testarum strain BC008.</title>
        <authorList>
            <person name="Guida B.S."/>
            <person name="Garcia-Pichel F."/>
        </authorList>
    </citation>
    <scope>NUCLEOTIDE SEQUENCE [LARGE SCALE GENOMIC DNA]</scope>
    <source>
        <strain evidence="4 5">BC008</strain>
    </source>
</reference>
<dbReference type="InterPro" id="IPR057326">
    <property type="entry name" value="KR_dom"/>
</dbReference>
<dbReference type="Gene3D" id="3.40.50.720">
    <property type="entry name" value="NAD(P)-binding Rossmann-like Domain"/>
    <property type="match status" value="1"/>
</dbReference>
<evidence type="ECO:0000313" key="4">
    <source>
        <dbReference type="EMBL" id="KST66181.1"/>
    </source>
</evidence>
<dbReference type="GO" id="GO:0016614">
    <property type="term" value="F:oxidoreductase activity, acting on CH-OH group of donors"/>
    <property type="evidence" value="ECO:0007669"/>
    <property type="project" value="UniProtKB-ARBA"/>
</dbReference>
<dbReference type="SMART" id="SM00822">
    <property type="entry name" value="PKS_KR"/>
    <property type="match status" value="1"/>
</dbReference>
<dbReference type="PRINTS" id="PR00081">
    <property type="entry name" value="GDHRDH"/>
</dbReference>
<dbReference type="InterPro" id="IPR036291">
    <property type="entry name" value="NAD(P)-bd_dom_sf"/>
</dbReference>
<organism evidence="4 5">
    <name type="scientific">Mastigocoleus testarum BC008</name>
    <dbReference type="NCBI Taxonomy" id="371196"/>
    <lineage>
        <taxon>Bacteria</taxon>
        <taxon>Bacillati</taxon>
        <taxon>Cyanobacteriota</taxon>
        <taxon>Cyanophyceae</taxon>
        <taxon>Nostocales</taxon>
        <taxon>Hapalosiphonaceae</taxon>
        <taxon>Mastigocoleus</taxon>
    </lineage>
</organism>
<dbReference type="PANTHER" id="PTHR48107:SF7">
    <property type="entry name" value="RE15974P"/>
    <property type="match status" value="1"/>
</dbReference>
<dbReference type="SUPFAM" id="SSF51735">
    <property type="entry name" value="NAD(P)-binding Rossmann-fold domains"/>
    <property type="match status" value="1"/>
</dbReference>
<evidence type="ECO:0000313" key="5">
    <source>
        <dbReference type="Proteomes" id="UP000053372"/>
    </source>
</evidence>
<proteinExistence type="inferred from homology"/>
<name>A0A0V7ZNA8_9CYAN</name>
<evidence type="ECO:0000256" key="2">
    <source>
        <dbReference type="ARBA" id="ARBA00023002"/>
    </source>
</evidence>
<dbReference type="Pfam" id="PF13561">
    <property type="entry name" value="adh_short_C2"/>
    <property type="match status" value="1"/>
</dbReference>
<sequence>MTDKLTGQVAIITGASKGIGRAIAERLASDGAAVVVNYAHSKEKAESVVKAIESNGGKAIAIKADISQPGEVKHLFDDAEKHLGALNILVNNAGAIVSKPIVETTLEDFDKVVSINVRGTFLALQEGARRIQNQGRIINIATTSTLLSSPGQSVYAASKAAVEQFSRVAAKELGERKITVNSVSPGATDTDMMLNDIREMVLQQTPLNRIGQPEDIADVVAFLASDDARWITGQTIYANGGML</sequence>
<accession>A0A0V7ZNA8</accession>
<evidence type="ECO:0000259" key="3">
    <source>
        <dbReference type="SMART" id="SM00822"/>
    </source>
</evidence>
<dbReference type="FunFam" id="3.40.50.720:FF:000084">
    <property type="entry name" value="Short-chain dehydrogenase reductase"/>
    <property type="match status" value="1"/>
</dbReference>
<comment type="caution">
    <text evidence="4">The sequence shown here is derived from an EMBL/GenBank/DDBJ whole genome shotgun (WGS) entry which is preliminary data.</text>
</comment>
<gene>
    <name evidence="4" type="ORF">BC008_24730</name>
</gene>
<feature type="domain" description="Ketoreductase" evidence="3">
    <location>
        <begin position="8"/>
        <end position="186"/>
    </location>
</feature>
<dbReference type="Proteomes" id="UP000053372">
    <property type="component" value="Unassembled WGS sequence"/>
</dbReference>
<dbReference type="OrthoDB" id="9785520at2"/>